<dbReference type="CDD" id="cd01647">
    <property type="entry name" value="RT_LTR"/>
    <property type="match status" value="1"/>
</dbReference>
<proteinExistence type="predicted"/>
<reference evidence="2" key="2">
    <citation type="journal article" date="2015" name="Data Brief">
        <title>Shoot transcriptome of the giant reed, Arundo donax.</title>
        <authorList>
            <person name="Barrero R.A."/>
            <person name="Guerrero F.D."/>
            <person name="Moolhuijzen P."/>
            <person name="Goolsby J.A."/>
            <person name="Tidwell J."/>
            <person name="Bellgard S.E."/>
            <person name="Bellgard M.I."/>
        </authorList>
    </citation>
    <scope>NUCLEOTIDE SEQUENCE</scope>
    <source>
        <tissue evidence="2">Shoot tissue taken approximately 20 cm above the soil surface</tissue>
    </source>
</reference>
<feature type="domain" description="Reverse transcriptase" evidence="1">
    <location>
        <begin position="12"/>
        <end position="127"/>
    </location>
</feature>
<dbReference type="Pfam" id="PF00078">
    <property type="entry name" value="RVT_1"/>
    <property type="match status" value="1"/>
</dbReference>
<dbReference type="InterPro" id="IPR043128">
    <property type="entry name" value="Rev_trsase/Diguanyl_cyclase"/>
</dbReference>
<dbReference type="Gene3D" id="3.10.10.10">
    <property type="entry name" value="HIV Type 1 Reverse Transcriptase, subunit A, domain 1"/>
    <property type="match status" value="1"/>
</dbReference>
<dbReference type="InterPro" id="IPR053134">
    <property type="entry name" value="RNA-dir_DNA_polymerase"/>
</dbReference>
<protein>
    <recommendedName>
        <fullName evidence="1">Reverse transcriptase domain-containing protein</fullName>
    </recommendedName>
</protein>
<dbReference type="InterPro" id="IPR043502">
    <property type="entry name" value="DNA/RNA_pol_sf"/>
</dbReference>
<dbReference type="InterPro" id="IPR000477">
    <property type="entry name" value="RT_dom"/>
</dbReference>
<dbReference type="PANTHER" id="PTHR24559">
    <property type="entry name" value="TRANSPOSON TY3-I GAG-POL POLYPROTEIN"/>
    <property type="match status" value="1"/>
</dbReference>
<organism evidence="2">
    <name type="scientific">Arundo donax</name>
    <name type="common">Giant reed</name>
    <name type="synonym">Donax arundinaceus</name>
    <dbReference type="NCBI Taxonomy" id="35708"/>
    <lineage>
        <taxon>Eukaryota</taxon>
        <taxon>Viridiplantae</taxon>
        <taxon>Streptophyta</taxon>
        <taxon>Embryophyta</taxon>
        <taxon>Tracheophyta</taxon>
        <taxon>Spermatophyta</taxon>
        <taxon>Magnoliopsida</taxon>
        <taxon>Liliopsida</taxon>
        <taxon>Poales</taxon>
        <taxon>Poaceae</taxon>
        <taxon>PACMAD clade</taxon>
        <taxon>Arundinoideae</taxon>
        <taxon>Arundineae</taxon>
        <taxon>Arundo</taxon>
    </lineage>
</organism>
<dbReference type="Gene3D" id="3.30.70.270">
    <property type="match status" value="1"/>
</dbReference>
<accession>A0A0A9TPM1</accession>
<reference evidence="2" key="1">
    <citation type="submission" date="2014-09" db="EMBL/GenBank/DDBJ databases">
        <authorList>
            <person name="Magalhaes I.L.F."/>
            <person name="Oliveira U."/>
            <person name="Santos F.R."/>
            <person name="Vidigal T.H.D.A."/>
            <person name="Brescovit A.D."/>
            <person name="Santos A.J."/>
        </authorList>
    </citation>
    <scope>NUCLEOTIDE SEQUENCE</scope>
    <source>
        <tissue evidence="2">Shoot tissue taken approximately 20 cm above the soil surface</tissue>
    </source>
</reference>
<dbReference type="EMBL" id="GBRH01282354">
    <property type="protein sequence ID" value="JAD15541.1"/>
    <property type="molecule type" value="Transcribed_RNA"/>
</dbReference>
<dbReference type="AlphaFoldDB" id="A0A0A9TPM1"/>
<evidence type="ECO:0000313" key="2">
    <source>
        <dbReference type="EMBL" id="JAD15541.1"/>
    </source>
</evidence>
<evidence type="ECO:0000259" key="1">
    <source>
        <dbReference type="Pfam" id="PF00078"/>
    </source>
</evidence>
<dbReference type="PANTHER" id="PTHR24559:SF452">
    <property type="entry name" value="INTEGRASE CATALYTIC DOMAIN-CONTAINING PROTEIN"/>
    <property type="match status" value="1"/>
</dbReference>
<sequence>MKTKYHVPLIDEFLDELANAKWFSNLDLRDGYHQIKLAFEEFKTAFQTHGHFEFIVMAIGMLGAPATFLSVMNTTLGPLLRKCVIGFFDDILVYNPTWESHLTHLKQVFLLLKRDQWQIKLSKCSFLQQ</sequence>
<dbReference type="SUPFAM" id="SSF56672">
    <property type="entry name" value="DNA/RNA polymerases"/>
    <property type="match status" value="1"/>
</dbReference>
<name>A0A0A9TPM1_ARUDO</name>